<dbReference type="InterPro" id="IPR015655">
    <property type="entry name" value="PP2C"/>
</dbReference>
<dbReference type="EMBL" id="CAXKWB010024298">
    <property type="protein sequence ID" value="CAL4126177.1"/>
    <property type="molecule type" value="Genomic_DNA"/>
</dbReference>
<evidence type="ECO:0000256" key="2">
    <source>
        <dbReference type="ARBA" id="ARBA00022801"/>
    </source>
</evidence>
<dbReference type="GO" id="GO:0046872">
    <property type="term" value="F:metal ion binding"/>
    <property type="evidence" value="ECO:0007669"/>
    <property type="project" value="UniProtKB-KW"/>
</dbReference>
<dbReference type="Pfam" id="PF00481">
    <property type="entry name" value="PP2C"/>
    <property type="match status" value="1"/>
</dbReference>
<dbReference type="Proteomes" id="UP001497623">
    <property type="component" value="Unassembled WGS sequence"/>
</dbReference>
<organism evidence="6 7">
    <name type="scientific">Meganyctiphanes norvegica</name>
    <name type="common">Northern krill</name>
    <name type="synonym">Thysanopoda norvegica</name>
    <dbReference type="NCBI Taxonomy" id="48144"/>
    <lineage>
        <taxon>Eukaryota</taxon>
        <taxon>Metazoa</taxon>
        <taxon>Ecdysozoa</taxon>
        <taxon>Arthropoda</taxon>
        <taxon>Crustacea</taxon>
        <taxon>Multicrustacea</taxon>
        <taxon>Malacostraca</taxon>
        <taxon>Eumalacostraca</taxon>
        <taxon>Eucarida</taxon>
        <taxon>Euphausiacea</taxon>
        <taxon>Euphausiidae</taxon>
        <taxon>Meganyctiphanes</taxon>
    </lineage>
</organism>
<gene>
    <name evidence="6" type="ORF">MNOR_LOCUS25442</name>
</gene>
<dbReference type="AlphaFoldDB" id="A0AAV2RI28"/>
<keyword evidence="2 4" id="KW-0378">Hydrolase</keyword>
<reference evidence="6 7" key="1">
    <citation type="submission" date="2024-05" db="EMBL/GenBank/DDBJ databases">
        <authorList>
            <person name="Wallberg A."/>
        </authorList>
    </citation>
    <scope>NUCLEOTIDE SEQUENCE [LARGE SCALE GENOMIC DNA]</scope>
</reference>
<feature type="domain" description="PPM-type phosphatase" evidence="5">
    <location>
        <begin position="96"/>
        <end position="500"/>
    </location>
</feature>
<dbReference type="SMART" id="SM00332">
    <property type="entry name" value="PP2Cc"/>
    <property type="match status" value="1"/>
</dbReference>
<evidence type="ECO:0000256" key="4">
    <source>
        <dbReference type="RuleBase" id="RU003465"/>
    </source>
</evidence>
<accession>A0AAV2RI28</accession>
<evidence type="ECO:0000256" key="3">
    <source>
        <dbReference type="ARBA" id="ARBA00022912"/>
    </source>
</evidence>
<keyword evidence="3 4" id="KW-0904">Protein phosphatase</keyword>
<protein>
    <recommendedName>
        <fullName evidence="5">PPM-type phosphatase domain-containing protein</fullName>
    </recommendedName>
</protein>
<dbReference type="Gene3D" id="3.60.40.10">
    <property type="entry name" value="PPM-type phosphatase domain"/>
    <property type="match status" value="1"/>
</dbReference>
<dbReference type="SUPFAM" id="SSF81606">
    <property type="entry name" value="PP2C-like"/>
    <property type="match status" value="1"/>
</dbReference>
<sequence>LARILVSFLSTPAWLLQQLNSDLIELTMSRLLKGNVMSCVFLMVRSRLISGMGRSTFSIGSSEVSTILRQNESLVQLSVASDDDSWNEESSPLHCVASVDTNQLSSNSPIEDKLAAARCLLTEGLLFGVFDGHGGPECSQVVSKRLFEYIALALLPRDALQRVVDSWEAGNSLPLIEVYNDPSTFVPELQEVYQASLLRYAKHLLTRKQKVFSMEEAMKGAFMSLDADMGREVLENESSAVLEPLLRVAISGSVACVAHIDGPHLHIANAGDCGAVLGMESDSRAGCWRAKRLSQDHNWENLHEVNRVLAEHPESESEYVVRDQRLLGMLMPFRALGDHRFKWDTNVRKNVIEKYVGEDLIPTVCSTPPYLTSEPEIVYHRLGPRDNFLVMGSDGLWECMNVIDVITLTGEYMSGRQTLQPVRFPHRPVSLDEIALLLEKRQEGLKLKPTDTNAATHLIRHSLGGTESGLDHSRLSHSLTLPPEVRRFFRDDISIHVVFFDQDFLRRCPVEI</sequence>
<evidence type="ECO:0000313" key="6">
    <source>
        <dbReference type="EMBL" id="CAL4126177.1"/>
    </source>
</evidence>
<evidence type="ECO:0000259" key="5">
    <source>
        <dbReference type="PROSITE" id="PS51746"/>
    </source>
</evidence>
<dbReference type="InterPro" id="IPR000222">
    <property type="entry name" value="PP2C_BS"/>
</dbReference>
<dbReference type="GO" id="GO:0005739">
    <property type="term" value="C:mitochondrion"/>
    <property type="evidence" value="ECO:0007669"/>
    <property type="project" value="TreeGrafter"/>
</dbReference>
<keyword evidence="1" id="KW-0479">Metal-binding</keyword>
<dbReference type="PROSITE" id="PS01032">
    <property type="entry name" value="PPM_1"/>
    <property type="match status" value="1"/>
</dbReference>
<feature type="non-terminal residue" evidence="6">
    <location>
        <position position="512"/>
    </location>
</feature>
<comment type="similarity">
    <text evidence="4">Belongs to the PP2C family.</text>
</comment>
<dbReference type="PANTHER" id="PTHR13832:SF792">
    <property type="entry name" value="GM14286P"/>
    <property type="match status" value="1"/>
</dbReference>
<evidence type="ECO:0000256" key="1">
    <source>
        <dbReference type="ARBA" id="ARBA00022723"/>
    </source>
</evidence>
<dbReference type="PROSITE" id="PS51746">
    <property type="entry name" value="PPM_2"/>
    <property type="match status" value="1"/>
</dbReference>
<evidence type="ECO:0000313" key="7">
    <source>
        <dbReference type="Proteomes" id="UP001497623"/>
    </source>
</evidence>
<feature type="non-terminal residue" evidence="6">
    <location>
        <position position="1"/>
    </location>
</feature>
<dbReference type="CDD" id="cd00143">
    <property type="entry name" value="PP2Cc"/>
    <property type="match status" value="1"/>
</dbReference>
<dbReference type="GO" id="GO:0004741">
    <property type="term" value="F:[pyruvate dehydrogenase (acetyl-transferring)]-phosphatase activity"/>
    <property type="evidence" value="ECO:0007669"/>
    <property type="project" value="TreeGrafter"/>
</dbReference>
<dbReference type="InterPro" id="IPR001932">
    <property type="entry name" value="PPM-type_phosphatase-like_dom"/>
</dbReference>
<dbReference type="PANTHER" id="PTHR13832">
    <property type="entry name" value="PROTEIN PHOSPHATASE 2C"/>
    <property type="match status" value="1"/>
</dbReference>
<comment type="caution">
    <text evidence="6">The sequence shown here is derived from an EMBL/GenBank/DDBJ whole genome shotgun (WGS) entry which is preliminary data.</text>
</comment>
<dbReference type="InterPro" id="IPR036457">
    <property type="entry name" value="PPM-type-like_dom_sf"/>
</dbReference>
<proteinExistence type="inferred from homology"/>
<name>A0AAV2RI28_MEGNR</name>
<keyword evidence="7" id="KW-1185">Reference proteome</keyword>